<comment type="caution">
    <text evidence="2">The sequence shown here is derived from an EMBL/GenBank/DDBJ whole genome shotgun (WGS) entry which is preliminary data.</text>
</comment>
<dbReference type="AlphaFoldDB" id="L8X123"/>
<accession>L8X123</accession>
<proteinExistence type="predicted"/>
<feature type="region of interest" description="Disordered" evidence="1">
    <location>
        <begin position="241"/>
        <end position="263"/>
    </location>
</feature>
<dbReference type="Proteomes" id="UP000011668">
    <property type="component" value="Unassembled WGS sequence"/>
</dbReference>
<name>L8X123_THACA</name>
<protein>
    <submittedName>
        <fullName evidence="2">Uncharacterized protein</fullName>
    </submittedName>
</protein>
<keyword evidence="3" id="KW-1185">Reference proteome</keyword>
<reference evidence="2 3" key="1">
    <citation type="journal article" date="2013" name="Nat. Commun.">
        <title>The evolution and pathogenic mechanisms of the rice sheath blight pathogen.</title>
        <authorList>
            <person name="Zheng A."/>
            <person name="Lin R."/>
            <person name="Xu L."/>
            <person name="Qin P."/>
            <person name="Tang C."/>
            <person name="Ai P."/>
            <person name="Zhang D."/>
            <person name="Liu Y."/>
            <person name="Sun Z."/>
            <person name="Feng H."/>
            <person name="Wang Y."/>
            <person name="Chen Y."/>
            <person name="Liang X."/>
            <person name="Fu R."/>
            <person name="Li Q."/>
            <person name="Zhang J."/>
            <person name="Yu X."/>
            <person name="Xie Z."/>
            <person name="Ding L."/>
            <person name="Guan P."/>
            <person name="Tang J."/>
            <person name="Liang Y."/>
            <person name="Wang S."/>
            <person name="Deng Q."/>
            <person name="Li S."/>
            <person name="Zhu J."/>
            <person name="Wang L."/>
            <person name="Liu H."/>
            <person name="Li P."/>
        </authorList>
    </citation>
    <scope>NUCLEOTIDE SEQUENCE [LARGE SCALE GENOMIC DNA]</scope>
    <source>
        <strain evidence="3">AG-1 IA</strain>
    </source>
</reference>
<evidence type="ECO:0000313" key="2">
    <source>
        <dbReference type="EMBL" id="ELU42299.1"/>
    </source>
</evidence>
<sequence>MAVHKSEHSYARAAPAGRDQTGAGCGSGYKIGYQTVVPSSRRISTGSKSTPRRVFELLHDLTYDELLIFCTLDEQDVDGPRCGKFHISRLRSMDQKMNITKYSYIRLWQFELTFARSIALSSNHDTRVWGRKNETPCLTFREPCAMHHRLREVTELSIDFVSSEFFATTCLGATVPEITLGQGYRWCAWARELHSLPYHLEPVKMGKPSSFICSPGVLPLSNVSPQAALVQPVSGSQMPGSVSPVAQSGCRPRPVRGGIAQGR</sequence>
<evidence type="ECO:0000313" key="3">
    <source>
        <dbReference type="Proteomes" id="UP000011668"/>
    </source>
</evidence>
<dbReference type="EMBL" id="AFRT01000867">
    <property type="protein sequence ID" value="ELU42299.1"/>
    <property type="molecule type" value="Genomic_DNA"/>
</dbReference>
<gene>
    <name evidence="2" type="ORF">AG1IA_03666</name>
</gene>
<dbReference type="HOGENOM" id="CLU_1058375_0_0_1"/>
<evidence type="ECO:0000256" key="1">
    <source>
        <dbReference type="SAM" id="MobiDB-lite"/>
    </source>
</evidence>
<organism evidence="2 3">
    <name type="scientific">Thanatephorus cucumeris (strain AG1-IA)</name>
    <name type="common">Rice sheath blight fungus</name>
    <name type="synonym">Rhizoctonia solani</name>
    <dbReference type="NCBI Taxonomy" id="983506"/>
    <lineage>
        <taxon>Eukaryota</taxon>
        <taxon>Fungi</taxon>
        <taxon>Dikarya</taxon>
        <taxon>Basidiomycota</taxon>
        <taxon>Agaricomycotina</taxon>
        <taxon>Agaricomycetes</taxon>
        <taxon>Cantharellales</taxon>
        <taxon>Ceratobasidiaceae</taxon>
        <taxon>Rhizoctonia</taxon>
        <taxon>Rhizoctonia solani AG-1</taxon>
    </lineage>
</organism>